<dbReference type="EMBL" id="BJUA01000005">
    <property type="protein sequence ID" value="GEK17543.1"/>
    <property type="molecule type" value="Genomic_DNA"/>
</dbReference>
<dbReference type="PANTHER" id="PTHR43767:SF1">
    <property type="entry name" value="NONRIBOSOMAL PEPTIDE SYNTHASE PES1 (EUROFUNG)-RELATED"/>
    <property type="match status" value="1"/>
</dbReference>
<keyword evidence="4" id="KW-1185">Reference proteome</keyword>
<dbReference type="InterPro" id="IPR025110">
    <property type="entry name" value="AMP-bd_C"/>
</dbReference>
<dbReference type="GO" id="GO:0016878">
    <property type="term" value="F:acid-thiol ligase activity"/>
    <property type="evidence" value="ECO:0007669"/>
    <property type="project" value="UniProtKB-ARBA"/>
</dbReference>
<dbReference type="InterPro" id="IPR050237">
    <property type="entry name" value="ATP-dep_AMP-bd_enzyme"/>
</dbReference>
<reference evidence="3 4" key="1">
    <citation type="submission" date="2019-07" db="EMBL/GenBank/DDBJ databases">
        <title>Whole genome shotgun sequence of Cellulomonas persica NBRC 101101.</title>
        <authorList>
            <person name="Hosoyama A."/>
            <person name="Uohara A."/>
            <person name="Ohji S."/>
            <person name="Ichikawa N."/>
        </authorList>
    </citation>
    <scope>NUCLEOTIDE SEQUENCE [LARGE SCALE GENOMIC DNA]</scope>
    <source>
        <strain evidence="3 4">NBRC 101101</strain>
    </source>
</reference>
<dbReference type="SUPFAM" id="SSF56801">
    <property type="entry name" value="Acetyl-CoA synthetase-like"/>
    <property type="match status" value="1"/>
</dbReference>
<dbReference type="Gene3D" id="3.40.50.12780">
    <property type="entry name" value="N-terminal domain of ligase-like"/>
    <property type="match status" value="1"/>
</dbReference>
<feature type="domain" description="AMP-binding enzyme C-terminal" evidence="2">
    <location>
        <begin position="469"/>
        <end position="543"/>
    </location>
</feature>
<dbReference type="InterPro" id="IPR042099">
    <property type="entry name" value="ANL_N_sf"/>
</dbReference>
<dbReference type="Gene3D" id="3.30.300.30">
    <property type="match status" value="1"/>
</dbReference>
<dbReference type="PROSITE" id="PS00455">
    <property type="entry name" value="AMP_BINDING"/>
    <property type="match status" value="1"/>
</dbReference>
<accession>A0A510USC0</accession>
<feature type="domain" description="AMP-dependent synthetase/ligase" evidence="1">
    <location>
        <begin position="28"/>
        <end position="417"/>
    </location>
</feature>
<dbReference type="Pfam" id="PF00501">
    <property type="entry name" value="AMP-binding"/>
    <property type="match status" value="1"/>
</dbReference>
<dbReference type="Proteomes" id="UP000321386">
    <property type="component" value="Unassembled WGS sequence"/>
</dbReference>
<proteinExistence type="predicted"/>
<organism evidence="3 4">
    <name type="scientific">Cellulomonas persica</name>
    <dbReference type="NCBI Taxonomy" id="76861"/>
    <lineage>
        <taxon>Bacteria</taxon>
        <taxon>Bacillati</taxon>
        <taxon>Actinomycetota</taxon>
        <taxon>Actinomycetes</taxon>
        <taxon>Micrococcales</taxon>
        <taxon>Cellulomonadaceae</taxon>
        <taxon>Cellulomonas</taxon>
    </lineage>
</organism>
<evidence type="ECO:0000259" key="2">
    <source>
        <dbReference type="Pfam" id="PF13193"/>
    </source>
</evidence>
<dbReference type="AlphaFoldDB" id="A0A510USC0"/>
<dbReference type="Pfam" id="PF13193">
    <property type="entry name" value="AMP-binding_C"/>
    <property type="match status" value="1"/>
</dbReference>
<dbReference type="InterPro" id="IPR000873">
    <property type="entry name" value="AMP-dep_synth/lig_dom"/>
</dbReference>
<gene>
    <name evidence="3" type="ORF">CPE01_12760</name>
</gene>
<dbReference type="RefSeq" id="WP_246783778.1">
    <property type="nucleotide sequence ID" value="NZ_BJUA01000005.1"/>
</dbReference>
<dbReference type="InterPro" id="IPR045851">
    <property type="entry name" value="AMP-bd_C_sf"/>
</dbReference>
<protein>
    <submittedName>
        <fullName evidence="3">Long-chain-fatty-acid--CoA ligase</fullName>
    </submittedName>
</protein>
<evidence type="ECO:0000313" key="4">
    <source>
        <dbReference type="Proteomes" id="UP000321386"/>
    </source>
</evidence>
<evidence type="ECO:0000259" key="1">
    <source>
        <dbReference type="Pfam" id="PF00501"/>
    </source>
</evidence>
<name>A0A510USC0_9CELL</name>
<comment type="caution">
    <text evidence="3">The sequence shown here is derived from an EMBL/GenBank/DDBJ whole genome shotgun (WGS) entry which is preliminary data.</text>
</comment>
<keyword evidence="3" id="KW-0436">Ligase</keyword>
<evidence type="ECO:0000313" key="3">
    <source>
        <dbReference type="EMBL" id="GEK17543.1"/>
    </source>
</evidence>
<dbReference type="PANTHER" id="PTHR43767">
    <property type="entry name" value="LONG-CHAIN-FATTY-ACID--COA LIGASE"/>
    <property type="match status" value="1"/>
</dbReference>
<dbReference type="CDD" id="cd05936">
    <property type="entry name" value="FC-FACS_FadD_like"/>
    <property type="match status" value="1"/>
</dbReference>
<dbReference type="InterPro" id="IPR020845">
    <property type="entry name" value="AMP-binding_CS"/>
</dbReference>
<sequence length="559" mass="59530">MTPAPTITVSPIPQFDAPDEPLTAALHRAITDHGERVAADFLGATITYRELGEQVARGAAALVALGVQPGDRVAIALPNCTQHLAAFYAVLRIGAVVVEHNPTYSADELAHQLADSGATVALVWTKAVPAVLEARERTALRHVVAVDLAHDLPLSKRLALRLPVAKARRTAAAMRGPVPAEIPLWHRLVAAANPLPANHPQPAPSDVALLQYTGGTTGTPKAAVLTHASLVANAEQGHLWTQHRRGQETVYGVLPFFHAFGLTLCLSYSTRIAATLVVFPSFDPALVLAAQRRRPGTFIPAVPPMLDRLVTAAEKSGVSLHSFTHAISGAMALPPATARRWEAATGGLVVEGYGMTETSPVALGNPFDASRRPGALGVPFPGTEVRVVSQTDVTLDVAPGEPGELLVRGPQVFAGYWQRPDETAQQLLPDGWLRTGDVVRVDDDGFVLLVDRIKEMIVTGGFKVYPSQVEDHLRDMPGVQDVAVVGVPGGDLGESVVAALVLRDGHDVDLAAVREWCGRKVARYAVPRRIVVLPDLPRSQVGKVLRRVVRDQVLALPAA</sequence>